<keyword evidence="1" id="KW-0812">Transmembrane</keyword>
<sequence length="146" mass="15802">MTDEDWNPRRRGTGSAFAGVLLLLVGAWQVFIGYAVASGGSFMFTGGGYWYRADNTGWGWVNIAIGLAAIVIGFMQVGAPRSRRLERLRGGGYAGVLVAVVSAMNQFFLAPQYPLWATLVIAVDVFVIWALTTGPTAGREDEPLER</sequence>
<feature type="transmembrane region" description="Helical" evidence="1">
    <location>
        <begin position="16"/>
        <end position="37"/>
    </location>
</feature>
<dbReference type="InterPro" id="IPR055568">
    <property type="entry name" value="DUF7144"/>
</dbReference>
<keyword evidence="1" id="KW-1133">Transmembrane helix</keyword>
<gene>
    <name evidence="3" type="ORF">SAMN05216298_0130</name>
</gene>
<name>A0A1G9N5N7_9ACTN</name>
<evidence type="ECO:0000313" key="3">
    <source>
        <dbReference type="EMBL" id="SDL81790.1"/>
    </source>
</evidence>
<feature type="transmembrane region" description="Helical" evidence="1">
    <location>
        <begin position="57"/>
        <end position="79"/>
    </location>
</feature>
<dbReference type="Proteomes" id="UP000198662">
    <property type="component" value="Unassembled WGS sequence"/>
</dbReference>
<feature type="transmembrane region" description="Helical" evidence="1">
    <location>
        <begin position="115"/>
        <end position="132"/>
    </location>
</feature>
<feature type="domain" description="DUF7144" evidence="2">
    <location>
        <begin position="15"/>
        <end position="134"/>
    </location>
</feature>
<organism evidence="3 4">
    <name type="scientific">Glycomyces sambucus</name>
    <dbReference type="NCBI Taxonomy" id="380244"/>
    <lineage>
        <taxon>Bacteria</taxon>
        <taxon>Bacillati</taxon>
        <taxon>Actinomycetota</taxon>
        <taxon>Actinomycetes</taxon>
        <taxon>Glycomycetales</taxon>
        <taxon>Glycomycetaceae</taxon>
        <taxon>Glycomyces</taxon>
    </lineage>
</organism>
<feature type="transmembrane region" description="Helical" evidence="1">
    <location>
        <begin position="91"/>
        <end position="109"/>
    </location>
</feature>
<protein>
    <recommendedName>
        <fullName evidence="2">DUF7144 domain-containing protein</fullName>
    </recommendedName>
</protein>
<dbReference type="RefSeq" id="WP_091054445.1">
    <property type="nucleotide sequence ID" value="NZ_FNGF01000011.1"/>
</dbReference>
<dbReference type="AlphaFoldDB" id="A0A1G9N5N7"/>
<dbReference type="EMBL" id="FNGF01000011">
    <property type="protein sequence ID" value="SDL81790.1"/>
    <property type="molecule type" value="Genomic_DNA"/>
</dbReference>
<evidence type="ECO:0000256" key="1">
    <source>
        <dbReference type="SAM" id="Phobius"/>
    </source>
</evidence>
<dbReference type="OrthoDB" id="4482242at2"/>
<dbReference type="STRING" id="380244.SAMN05216298_0130"/>
<proteinExistence type="predicted"/>
<reference evidence="4" key="1">
    <citation type="submission" date="2016-10" db="EMBL/GenBank/DDBJ databases">
        <authorList>
            <person name="Varghese N."/>
            <person name="Submissions S."/>
        </authorList>
    </citation>
    <scope>NUCLEOTIDE SEQUENCE [LARGE SCALE GENOMIC DNA]</scope>
    <source>
        <strain evidence="4">CGMCC 4.3147</strain>
    </source>
</reference>
<keyword evidence="1" id="KW-0472">Membrane</keyword>
<accession>A0A1G9N5N7</accession>
<evidence type="ECO:0000313" key="4">
    <source>
        <dbReference type="Proteomes" id="UP000198662"/>
    </source>
</evidence>
<evidence type="ECO:0000259" key="2">
    <source>
        <dbReference type="Pfam" id="PF23636"/>
    </source>
</evidence>
<dbReference type="Pfam" id="PF23636">
    <property type="entry name" value="DUF7144"/>
    <property type="match status" value="1"/>
</dbReference>
<keyword evidence="4" id="KW-1185">Reference proteome</keyword>